<feature type="region of interest" description="Disordered" evidence="1">
    <location>
        <begin position="401"/>
        <end position="550"/>
    </location>
</feature>
<feature type="region of interest" description="Disordered" evidence="1">
    <location>
        <begin position="1"/>
        <end position="79"/>
    </location>
</feature>
<evidence type="ECO:0000313" key="3">
    <source>
        <dbReference type="EMBL" id="OCL13315.1"/>
    </source>
</evidence>
<evidence type="ECO:0000256" key="1">
    <source>
        <dbReference type="SAM" id="MobiDB-lite"/>
    </source>
</evidence>
<reference evidence="3 4" key="1">
    <citation type="journal article" date="2016" name="Nat. Commun.">
        <title>Ectomycorrhizal ecology is imprinted in the genome of the dominant symbiotic fungus Cenococcum geophilum.</title>
        <authorList>
            <consortium name="DOE Joint Genome Institute"/>
            <person name="Peter M."/>
            <person name="Kohler A."/>
            <person name="Ohm R.A."/>
            <person name="Kuo A."/>
            <person name="Krutzmann J."/>
            <person name="Morin E."/>
            <person name="Arend M."/>
            <person name="Barry K.W."/>
            <person name="Binder M."/>
            <person name="Choi C."/>
            <person name="Clum A."/>
            <person name="Copeland A."/>
            <person name="Grisel N."/>
            <person name="Haridas S."/>
            <person name="Kipfer T."/>
            <person name="LaButti K."/>
            <person name="Lindquist E."/>
            <person name="Lipzen A."/>
            <person name="Maire R."/>
            <person name="Meier B."/>
            <person name="Mihaltcheva S."/>
            <person name="Molinier V."/>
            <person name="Murat C."/>
            <person name="Poggeler S."/>
            <person name="Quandt C.A."/>
            <person name="Sperisen C."/>
            <person name="Tritt A."/>
            <person name="Tisserant E."/>
            <person name="Crous P.W."/>
            <person name="Henrissat B."/>
            <person name="Nehls U."/>
            <person name="Egli S."/>
            <person name="Spatafora J.W."/>
            <person name="Grigoriev I.V."/>
            <person name="Martin F.M."/>
        </authorList>
    </citation>
    <scope>NUCLEOTIDE SEQUENCE [LARGE SCALE GENOMIC DNA]</scope>
    <source>
        <strain evidence="3 4">CBS 207.34</strain>
    </source>
</reference>
<protein>
    <recommendedName>
        <fullName evidence="2">DUF7514 domain-containing protein</fullName>
    </recommendedName>
</protein>
<keyword evidence="4" id="KW-1185">Reference proteome</keyword>
<feature type="region of interest" description="Disordered" evidence="1">
    <location>
        <begin position="567"/>
        <end position="639"/>
    </location>
</feature>
<dbReference type="Pfam" id="PF24355">
    <property type="entry name" value="DUF7514"/>
    <property type="match status" value="1"/>
</dbReference>
<dbReference type="OrthoDB" id="5413703at2759"/>
<evidence type="ECO:0000313" key="4">
    <source>
        <dbReference type="Proteomes" id="UP000250140"/>
    </source>
</evidence>
<sequence>MAYEGYRGSSNPSDQHQVPYQGMPGSYDSIYDHRSYQSPSYGQHYAQFPAEPQSPRSRASSNTRSDGSQQPLYDAVNNAFDNSDAASRVDPALIAQITEQVRKQVLDSLKSTGLGATAAAQPPPPPPPPQQQQYVPQSPTASTTTSIPTRNVYTPPSPVRHDFSSHGSNSPDPLHDSILDGNDDTPTPRYERNQPTQTLYEKTSRQRPAIASRQPTEAEVTTVEKIWQPLFDPNGEPTPRLGQFLRGLAIHIIEDYEPVKSLVIPPEKMERFYDDVKLPDEVYPWSEIFGKLPNVAISKIYRDLRCEHHLIQDRHTDSPQIPALTPNGFNTWMSIMIQAHPNAEYKRLSKAVLAMPINNADNCRERFPKELPSRLFLKEENLQAQQRCAAALSADGAIQLRKAPSFPPPPPIGVPTQSPERERHHSSQTEPANSDVDDDDNDDGVPISMPLERERKPYVSAPGSGKMYDGNNDSSLKSDSELHTRHHRSQSSTTHNNWPPSNGKTADYIPASSSRHYRTGSHLNGRRARSPNFSNYGTRSDTNIGDIPPYYSTSNIYDSEDDNRKFALDADSKRSDWARRQAEDDAPGHRRSDPSTGSGGGAYASQPRLLYDDEYYSGRNGSNGYDSKSYGGQYLPPRY</sequence>
<evidence type="ECO:0000259" key="2">
    <source>
        <dbReference type="Pfam" id="PF24355"/>
    </source>
</evidence>
<dbReference type="AlphaFoldDB" id="A0A8E2FA03"/>
<feature type="compositionally biased region" description="Low complexity" evidence="1">
    <location>
        <begin position="131"/>
        <end position="149"/>
    </location>
</feature>
<feature type="compositionally biased region" description="Basic residues" evidence="1">
    <location>
        <begin position="515"/>
        <end position="529"/>
    </location>
</feature>
<dbReference type="InterPro" id="IPR055936">
    <property type="entry name" value="DUF7514"/>
</dbReference>
<feature type="compositionally biased region" description="Polar residues" evidence="1">
    <location>
        <begin position="8"/>
        <end position="18"/>
    </location>
</feature>
<name>A0A8E2FA03_9PEZI</name>
<dbReference type="EMBL" id="KV748736">
    <property type="protein sequence ID" value="OCL13315.1"/>
    <property type="molecule type" value="Genomic_DNA"/>
</dbReference>
<dbReference type="PANTHER" id="PTHR39611:SF1">
    <property type="entry name" value="HYDROXYPROLINE-RICH GLYCOPROTEIN DZ-HRGP"/>
    <property type="match status" value="1"/>
</dbReference>
<gene>
    <name evidence="3" type="ORF">AOQ84DRAFT_114500</name>
</gene>
<dbReference type="PANTHER" id="PTHR39611">
    <property type="entry name" value="HYDROXYPROLINE-RICH GLYCOPROTEIN DZ-HRGP-RELATED"/>
    <property type="match status" value="1"/>
</dbReference>
<feature type="compositionally biased region" description="Polar residues" evidence="1">
    <location>
        <begin position="531"/>
        <end position="543"/>
    </location>
</feature>
<organism evidence="3 4">
    <name type="scientific">Glonium stellatum</name>
    <dbReference type="NCBI Taxonomy" id="574774"/>
    <lineage>
        <taxon>Eukaryota</taxon>
        <taxon>Fungi</taxon>
        <taxon>Dikarya</taxon>
        <taxon>Ascomycota</taxon>
        <taxon>Pezizomycotina</taxon>
        <taxon>Dothideomycetes</taxon>
        <taxon>Pleosporomycetidae</taxon>
        <taxon>Gloniales</taxon>
        <taxon>Gloniaceae</taxon>
        <taxon>Glonium</taxon>
    </lineage>
</organism>
<feature type="compositionally biased region" description="Pro residues" evidence="1">
    <location>
        <begin position="121"/>
        <end position="130"/>
    </location>
</feature>
<feature type="domain" description="DUF7514" evidence="2">
    <location>
        <begin position="229"/>
        <end position="391"/>
    </location>
</feature>
<dbReference type="Proteomes" id="UP000250140">
    <property type="component" value="Unassembled WGS sequence"/>
</dbReference>
<feature type="region of interest" description="Disordered" evidence="1">
    <location>
        <begin position="115"/>
        <end position="221"/>
    </location>
</feature>
<accession>A0A8E2FA03</accession>
<feature type="compositionally biased region" description="Polar residues" evidence="1">
    <location>
        <begin position="490"/>
        <end position="504"/>
    </location>
</feature>
<feature type="compositionally biased region" description="Polar residues" evidence="1">
    <location>
        <begin position="54"/>
        <end position="71"/>
    </location>
</feature>
<proteinExistence type="predicted"/>
<feature type="compositionally biased region" description="Basic and acidic residues" evidence="1">
    <location>
        <begin position="567"/>
        <end position="593"/>
    </location>
</feature>